<dbReference type="EMBL" id="CP000505">
    <property type="protein sequence ID" value="ABL78899.1"/>
    <property type="molecule type" value="Genomic_DNA"/>
</dbReference>
<keyword evidence="1" id="KW-1133">Transmembrane helix</keyword>
<dbReference type="HOGENOM" id="CLU_149108_2_0_2"/>
<accession>A1S0B9</accession>
<evidence type="ECO:0000313" key="2">
    <source>
        <dbReference type="EMBL" id="ABL78899.1"/>
    </source>
</evidence>
<evidence type="ECO:0000313" key="3">
    <source>
        <dbReference type="Proteomes" id="UP000000641"/>
    </source>
</evidence>
<dbReference type="Pfam" id="PF01998">
    <property type="entry name" value="DUF131"/>
    <property type="match status" value="1"/>
</dbReference>
<keyword evidence="1" id="KW-0812">Transmembrane</keyword>
<evidence type="ECO:0000256" key="1">
    <source>
        <dbReference type="SAM" id="Phobius"/>
    </source>
</evidence>
<sequence>MDAVFQVLIALVAASVVLVLVGFILVALSALRGSPGESKVEAGGVLVVGPIPVIFGSSPEAARKVAYLAIAIMFLSVFLLILLNFLRGVAPR</sequence>
<dbReference type="STRING" id="368408.Tpen_1502"/>
<reference evidence="3" key="1">
    <citation type="journal article" date="2008" name="J. Bacteriol.">
        <title>Genome sequence of Thermofilum pendens reveals an exceptional loss of biosynthetic pathways without genome reduction.</title>
        <authorList>
            <person name="Anderson I."/>
            <person name="Rodriguez J."/>
            <person name="Susanti D."/>
            <person name="Porat I."/>
            <person name="Reich C."/>
            <person name="Ulrich L.E."/>
            <person name="Elkins J.G."/>
            <person name="Mavromatis K."/>
            <person name="Lykidis A."/>
            <person name="Kim E."/>
            <person name="Thompson L.S."/>
            <person name="Nolan M."/>
            <person name="Land M."/>
            <person name="Copeland A."/>
            <person name="Lapidus A."/>
            <person name="Lucas S."/>
            <person name="Detter C."/>
            <person name="Zhulin I.B."/>
            <person name="Olsen G.J."/>
            <person name="Whitman W."/>
            <person name="Mukhopadhyay B."/>
            <person name="Bristow J."/>
            <person name="Kyrpides N."/>
        </authorList>
    </citation>
    <scope>NUCLEOTIDE SEQUENCE [LARGE SCALE GENOMIC DNA]</scope>
    <source>
        <strain evidence="3">DSM 2475 / Hrk 5</strain>
    </source>
</reference>
<organism evidence="2 3">
    <name type="scientific">Thermofilum pendens (strain DSM 2475 / Hrk 5)</name>
    <dbReference type="NCBI Taxonomy" id="368408"/>
    <lineage>
        <taxon>Archaea</taxon>
        <taxon>Thermoproteota</taxon>
        <taxon>Thermoprotei</taxon>
        <taxon>Thermofilales</taxon>
        <taxon>Thermofilaceae</taxon>
        <taxon>Thermofilum</taxon>
    </lineage>
</organism>
<dbReference type="RefSeq" id="WP_011753164.1">
    <property type="nucleotide sequence ID" value="NC_008698.1"/>
</dbReference>
<keyword evidence="3" id="KW-1185">Reference proteome</keyword>
<feature type="transmembrane region" description="Helical" evidence="1">
    <location>
        <begin position="65"/>
        <end position="86"/>
    </location>
</feature>
<protein>
    <recommendedName>
        <fullName evidence="4">DUF131 domain-containing protein</fullName>
    </recommendedName>
</protein>
<keyword evidence="1" id="KW-0472">Membrane</keyword>
<proteinExistence type="predicted"/>
<dbReference type="EnsemblBacteria" id="ABL78899">
    <property type="protein sequence ID" value="ABL78899"/>
    <property type="gene ID" value="Tpen_1502"/>
</dbReference>
<dbReference type="AlphaFoldDB" id="A1S0B9"/>
<dbReference type="eggNOG" id="arCOG02718">
    <property type="taxonomic scope" value="Archaea"/>
</dbReference>
<feature type="transmembrane region" description="Helical" evidence="1">
    <location>
        <begin position="6"/>
        <end position="28"/>
    </location>
</feature>
<dbReference type="KEGG" id="tpe:Tpen_1502"/>
<dbReference type="Proteomes" id="UP000000641">
    <property type="component" value="Chromosome"/>
</dbReference>
<gene>
    <name evidence="2" type="ordered locus">Tpen_1502</name>
</gene>
<name>A1S0B9_THEPD</name>
<dbReference type="InterPro" id="IPR002849">
    <property type="entry name" value="DUF131"/>
</dbReference>
<dbReference type="GeneID" id="4601203"/>
<dbReference type="NCBIfam" id="TIGR00304">
    <property type="entry name" value="TIGR00304 family membrane protein"/>
    <property type="match status" value="1"/>
</dbReference>
<evidence type="ECO:0008006" key="4">
    <source>
        <dbReference type="Google" id="ProtNLM"/>
    </source>
</evidence>